<dbReference type="PANTHER" id="PTHR24559:SF444">
    <property type="entry name" value="REVERSE TRANSCRIPTASE DOMAIN-CONTAINING PROTEIN"/>
    <property type="match status" value="1"/>
</dbReference>
<dbReference type="Gramene" id="Solyc11g042505.1.1">
    <property type="protein sequence ID" value="Solyc11g042505.1.1"/>
    <property type="gene ID" value="Solyc11g042505.1"/>
</dbReference>
<proteinExistence type="predicted"/>
<organism evidence="1">
    <name type="scientific">Solanum lycopersicum</name>
    <name type="common">Tomato</name>
    <name type="synonym">Lycopersicon esculentum</name>
    <dbReference type="NCBI Taxonomy" id="4081"/>
    <lineage>
        <taxon>Eukaryota</taxon>
        <taxon>Viridiplantae</taxon>
        <taxon>Streptophyta</taxon>
        <taxon>Embryophyta</taxon>
        <taxon>Tracheophyta</taxon>
        <taxon>Spermatophyta</taxon>
        <taxon>Magnoliopsida</taxon>
        <taxon>eudicotyledons</taxon>
        <taxon>Gunneridae</taxon>
        <taxon>Pentapetalae</taxon>
        <taxon>asterids</taxon>
        <taxon>lamiids</taxon>
        <taxon>Solanales</taxon>
        <taxon>Solanaceae</taxon>
        <taxon>Solanoideae</taxon>
        <taxon>Solaneae</taxon>
        <taxon>Solanum</taxon>
        <taxon>Solanum subgen. Lycopersicon</taxon>
    </lineage>
</organism>
<evidence type="ECO:0000313" key="1">
    <source>
        <dbReference type="EnsemblPlants" id="Solyc11g042505.1.1"/>
    </source>
</evidence>
<reference evidence="1" key="1">
    <citation type="journal article" date="2012" name="Nature">
        <title>The tomato genome sequence provides insights into fleshy fruit evolution.</title>
        <authorList>
            <consortium name="Tomato Genome Consortium"/>
        </authorList>
    </citation>
    <scope>NUCLEOTIDE SEQUENCE [LARGE SCALE GENOMIC DNA]</scope>
    <source>
        <strain evidence="1">cv. Heinz 1706</strain>
    </source>
</reference>
<dbReference type="PANTHER" id="PTHR24559">
    <property type="entry name" value="TRANSPOSON TY3-I GAG-POL POLYPROTEIN"/>
    <property type="match status" value="1"/>
</dbReference>
<reference evidence="1" key="2">
    <citation type="submission" date="2019-01" db="UniProtKB">
        <authorList>
            <consortium name="EnsemblPlants"/>
        </authorList>
    </citation>
    <scope>IDENTIFICATION</scope>
    <source>
        <strain evidence="1">cv. Heinz 1706</strain>
    </source>
</reference>
<name>A0A3Q7IW09_SOLLC</name>
<dbReference type="InterPro" id="IPR043502">
    <property type="entry name" value="DNA/RNA_pol_sf"/>
</dbReference>
<dbReference type="AlphaFoldDB" id="A0A3Q7IW09"/>
<sequence>MDNSGHNYISIAPEYQEKITFTCLYGTFAFRRMSFGLCNAPATFQRCMMSIFSDMVEDTIEVLMDDFSLVGLRNDDEGYWKKTQPARPQLRIVDRVCAWKHLENLTMCENTDVDYGPYFNLQTVWCHIHGVQRTIYLSTGHRSPP</sequence>
<accession>A0A3Q7IW09</accession>
<dbReference type="InterPro" id="IPR053134">
    <property type="entry name" value="RNA-dir_DNA_polymerase"/>
</dbReference>
<dbReference type="Proteomes" id="UP000004994">
    <property type="component" value="Chromosome 11"/>
</dbReference>
<evidence type="ECO:0000313" key="2">
    <source>
        <dbReference type="Proteomes" id="UP000004994"/>
    </source>
</evidence>
<dbReference type="SUPFAM" id="SSF56672">
    <property type="entry name" value="DNA/RNA polymerases"/>
    <property type="match status" value="1"/>
</dbReference>
<dbReference type="Gene3D" id="3.30.70.270">
    <property type="match status" value="1"/>
</dbReference>
<dbReference type="Gene3D" id="3.10.10.10">
    <property type="entry name" value="HIV Type 1 Reverse Transcriptase, subunit A, domain 1"/>
    <property type="match status" value="1"/>
</dbReference>
<protein>
    <recommendedName>
        <fullName evidence="3">Reverse transcriptase domain-containing protein</fullName>
    </recommendedName>
</protein>
<evidence type="ECO:0008006" key="3">
    <source>
        <dbReference type="Google" id="ProtNLM"/>
    </source>
</evidence>
<dbReference type="InterPro" id="IPR043128">
    <property type="entry name" value="Rev_trsase/Diguanyl_cyclase"/>
</dbReference>
<dbReference type="EnsemblPlants" id="Solyc11g042505.1.1">
    <property type="protein sequence ID" value="Solyc11g042505.1.1"/>
    <property type="gene ID" value="Solyc11g042505.1"/>
</dbReference>
<dbReference type="InParanoid" id="A0A3Q7IW09"/>
<keyword evidence="2" id="KW-1185">Reference proteome</keyword>